<dbReference type="GO" id="GO:0005975">
    <property type="term" value="P:carbohydrate metabolic process"/>
    <property type="evidence" value="ECO:0007669"/>
    <property type="project" value="InterPro"/>
</dbReference>
<evidence type="ECO:0000256" key="2">
    <source>
        <dbReference type="ARBA" id="ARBA00023235"/>
    </source>
</evidence>
<dbReference type="NCBIfam" id="TIGR00689">
    <property type="entry name" value="rpiB_lacA_lacB"/>
    <property type="match status" value="1"/>
</dbReference>
<proteinExistence type="inferred from homology"/>
<evidence type="ECO:0000313" key="4">
    <source>
        <dbReference type="Proteomes" id="UP000233276"/>
    </source>
</evidence>
<dbReference type="SUPFAM" id="SSF89623">
    <property type="entry name" value="Ribose/Galactose isomerase RpiB/AlsB"/>
    <property type="match status" value="1"/>
</dbReference>
<evidence type="ECO:0000313" key="3">
    <source>
        <dbReference type="EMBL" id="AUG28288.1"/>
    </source>
</evidence>
<dbReference type="PANTHER" id="PTHR43732">
    <property type="entry name" value="RIBOSE 5-PHOSPHATE ISOMERASE-RELATED"/>
    <property type="match status" value="1"/>
</dbReference>
<dbReference type="EMBL" id="CP025299">
    <property type="protein sequence ID" value="AUG28288.1"/>
    <property type="molecule type" value="Genomic_DNA"/>
</dbReference>
<dbReference type="Pfam" id="PF02502">
    <property type="entry name" value="LacAB_rpiB"/>
    <property type="match status" value="1"/>
</dbReference>
<dbReference type="KEGG" id="mhos:CXR34_01630"/>
<gene>
    <name evidence="3" type="primary">rpiB</name>
    <name evidence="3" type="ORF">CXR34_01630</name>
</gene>
<dbReference type="Proteomes" id="UP000233276">
    <property type="component" value="Chromosome"/>
</dbReference>
<comment type="similarity">
    <text evidence="1">Belongs to the LacAB/RpiB family.</text>
</comment>
<evidence type="ECO:0000256" key="1">
    <source>
        <dbReference type="ARBA" id="ARBA00008754"/>
    </source>
</evidence>
<dbReference type="InterPro" id="IPR036569">
    <property type="entry name" value="RpiB_LacA_LacB_sf"/>
</dbReference>
<protein>
    <submittedName>
        <fullName evidence="3">Ribose 5-phosphate isomerase B</fullName>
    </submittedName>
</protein>
<dbReference type="GO" id="GO:0016861">
    <property type="term" value="F:intramolecular oxidoreductase activity, interconverting aldoses and ketoses"/>
    <property type="evidence" value="ECO:0007669"/>
    <property type="project" value="UniProtKB-ARBA"/>
</dbReference>
<dbReference type="Gene3D" id="3.40.1400.10">
    <property type="entry name" value="Sugar-phosphate isomerase, RpiB/LacA/LacB"/>
    <property type="match status" value="1"/>
</dbReference>
<dbReference type="NCBIfam" id="TIGR01120">
    <property type="entry name" value="rpiB"/>
    <property type="match status" value="1"/>
</dbReference>
<dbReference type="PANTHER" id="PTHR43732:SF1">
    <property type="entry name" value="RIBOSE 5-PHOSPHATE ISOMERASE"/>
    <property type="match status" value="1"/>
</dbReference>
<accession>A0A2K9DIV1</accession>
<dbReference type="InterPro" id="IPR051812">
    <property type="entry name" value="SPI_LacAB/RpiB"/>
</dbReference>
<dbReference type="NCBIfam" id="NF004051">
    <property type="entry name" value="PRK05571.1"/>
    <property type="match status" value="1"/>
</dbReference>
<keyword evidence="2 3" id="KW-0413">Isomerase</keyword>
<dbReference type="RefSeq" id="WP_101305339.1">
    <property type="nucleotide sequence ID" value="NZ_CP025299.1"/>
</dbReference>
<reference evidence="3 4" key="1">
    <citation type="submission" date="2017-12" db="EMBL/GenBank/DDBJ databases">
        <title>Isolation and characterization of estrogens degradatiion strain Microbacterium hominis SJTG1.</title>
        <authorList>
            <person name="Xiong W."/>
            <person name="Yin C."/>
            <person name="Zheng D."/>
            <person name="Liang R."/>
        </authorList>
    </citation>
    <scope>NUCLEOTIDE SEQUENCE [LARGE SCALE GENOMIC DNA]</scope>
    <source>
        <strain evidence="3 4">SJTG1</strain>
    </source>
</reference>
<name>A0A2K9DIV1_9MICO</name>
<dbReference type="InterPro" id="IPR004785">
    <property type="entry name" value="RpiB"/>
</dbReference>
<organism evidence="3 4">
    <name type="scientific">Microbacterium hominis</name>
    <dbReference type="NCBI Taxonomy" id="162426"/>
    <lineage>
        <taxon>Bacteria</taxon>
        <taxon>Bacillati</taxon>
        <taxon>Actinomycetota</taxon>
        <taxon>Actinomycetes</taxon>
        <taxon>Micrococcales</taxon>
        <taxon>Microbacteriaceae</taxon>
        <taxon>Microbacterium</taxon>
    </lineage>
</organism>
<dbReference type="AlphaFoldDB" id="A0A2K9DIV1"/>
<dbReference type="PIRSF" id="PIRSF005384">
    <property type="entry name" value="RpiB_LacA_B"/>
    <property type="match status" value="1"/>
</dbReference>
<dbReference type="InterPro" id="IPR003500">
    <property type="entry name" value="RpiB_LacA_LacB"/>
</dbReference>
<sequence length="154" mass="16422">MTVIIGSDHGGHDLRRDLLTHLRARGVPVRDIGPADDAIVDFPDVAAQLTTALLRSEEGSRGILICGSGVGVSIAANKVRGIRAALAHDHYSAHQSVEHDDANVLCLGGRVVGTQVARELVDAFLGATYQGGSDFERRLRKVIALESGHGERER</sequence>